<dbReference type="Proteomes" id="UP000051950">
    <property type="component" value="Unassembled WGS sequence"/>
</dbReference>
<dbReference type="InterPro" id="IPR021255">
    <property type="entry name" value="DUF2807"/>
</dbReference>
<reference evidence="2 3" key="1">
    <citation type="submission" date="2015-11" db="EMBL/GenBank/DDBJ databases">
        <title>Sequence of Pedobacter ginsenosidimutans.</title>
        <authorList>
            <person name="Carson E."/>
            <person name="Keyser V."/>
            <person name="Newman J."/>
            <person name="Miller J."/>
        </authorList>
    </citation>
    <scope>NUCLEOTIDE SEQUENCE [LARGE SCALE GENOMIC DNA]</scope>
    <source>
        <strain evidence="2 3">KACC 14530</strain>
    </source>
</reference>
<dbReference type="EMBL" id="LMZQ01000042">
    <property type="protein sequence ID" value="KRT13506.1"/>
    <property type="molecule type" value="Genomic_DNA"/>
</dbReference>
<name>A0A0T5VI09_9SPHI</name>
<feature type="domain" description="Putative auto-transporter adhesin head GIN" evidence="1">
    <location>
        <begin position="42"/>
        <end position="187"/>
    </location>
</feature>
<dbReference type="AlphaFoldDB" id="A0A0T5VI09"/>
<proteinExistence type="predicted"/>
<dbReference type="Pfam" id="PF10988">
    <property type="entry name" value="DUF2807"/>
    <property type="match status" value="1"/>
</dbReference>
<protein>
    <recommendedName>
        <fullName evidence="1">Putative auto-transporter adhesin head GIN domain-containing protein</fullName>
    </recommendedName>
</protein>
<keyword evidence="3" id="KW-1185">Reference proteome</keyword>
<evidence type="ECO:0000313" key="3">
    <source>
        <dbReference type="Proteomes" id="UP000051950"/>
    </source>
</evidence>
<dbReference type="OrthoDB" id="759627at2"/>
<evidence type="ECO:0000259" key="1">
    <source>
        <dbReference type="Pfam" id="PF10988"/>
    </source>
</evidence>
<comment type="caution">
    <text evidence="2">The sequence shown here is derived from an EMBL/GenBank/DDBJ whole genome shotgun (WGS) entry which is preliminary data.</text>
</comment>
<evidence type="ECO:0000313" key="2">
    <source>
        <dbReference type="EMBL" id="KRT13506.1"/>
    </source>
</evidence>
<dbReference type="Gene3D" id="2.160.20.120">
    <property type="match status" value="1"/>
</dbReference>
<accession>A0A0T5VI09</accession>
<organism evidence="2 3">
    <name type="scientific">Pedobacter ginsenosidimutans</name>
    <dbReference type="NCBI Taxonomy" id="687842"/>
    <lineage>
        <taxon>Bacteria</taxon>
        <taxon>Pseudomonadati</taxon>
        <taxon>Bacteroidota</taxon>
        <taxon>Sphingobacteriia</taxon>
        <taxon>Sphingobacteriales</taxon>
        <taxon>Sphingobacteriaceae</taxon>
        <taxon>Pedobacter</taxon>
    </lineage>
</organism>
<dbReference type="RefSeq" id="WP_057934841.1">
    <property type="nucleotide sequence ID" value="NZ_LMZQ01000042.1"/>
</dbReference>
<gene>
    <name evidence="2" type="ORF">ASU31_24345</name>
</gene>
<sequence length="202" mass="22109">MKTSIKTLIVIALAVITLTAALPTSLRATEKNTTMLYKIQSFRRIVIKGNVEVMLVQRPAIGISYADDNTGNVKVTQQGEVLRITGIDKEKCKLVIYVNDIYRIEADQNAVVKTEAKLSTKYLQIILKGNAFADIDTSSEGLYTEILDNSTLKLKGNTNHHTLVMGKAPNLTIDRFAATQTDVSRVGVTAEEIVALVPSSVQ</sequence>